<dbReference type="KEGG" id="dpte:113788358"/>
<dbReference type="SUPFAM" id="SSF56235">
    <property type="entry name" value="N-terminal nucleophile aminohydrolases (Ntn hydrolases)"/>
    <property type="match status" value="1"/>
</dbReference>
<dbReference type="OrthoDB" id="429533at2759"/>
<keyword evidence="7" id="KW-0378">Hydrolase</keyword>
<dbReference type="PROSITE" id="PS00854">
    <property type="entry name" value="PROTEASOME_BETA_1"/>
    <property type="match status" value="1"/>
</dbReference>
<evidence type="ECO:0000256" key="7">
    <source>
        <dbReference type="ARBA" id="ARBA00022801"/>
    </source>
</evidence>
<evidence type="ECO:0000256" key="2">
    <source>
        <dbReference type="ARBA" id="ARBA00004123"/>
    </source>
</evidence>
<dbReference type="Proteomes" id="UP000515146">
    <property type="component" value="Unplaced"/>
</dbReference>
<dbReference type="InterPro" id="IPR001353">
    <property type="entry name" value="Proteasome_sua/b"/>
</dbReference>
<name>A0A6P6XJP1_DERPT</name>
<sequence>MAKKTGTTICGLIYDGGVVLAADTRATAGSFIADKSCFKLHLLLDHIWCAGAGVAADLEHVTMRMAADLRVFQAKLKSLVRVETAVTRLCNHLVQYMGHISVALIIGGINPDSKPSLWYVSAEGHAHQLPYLAMGSGGLFATSVLERKYRKPMPEQEAMDLAADAIEAGVINDLGSGTMVDVVKITIANPKKPVLTRGYRRPVANIPGFSKACNNDFCPEFLPAGYKGISKQYVDHIRTSTFEEIKNVNFDFIIVGGGGTGCPYARKLADEGLNVLIIERGNARIKHVLTHDMYGAGLVIADEAVSQPLKYTCGVKSHAASVLGGGTAIGMGIMILESEPYLNQIEKHGKIKIDRTLFNQSL</sequence>
<dbReference type="InterPro" id="IPR036188">
    <property type="entry name" value="FAD/NAD-bd_sf"/>
</dbReference>
<dbReference type="Gene3D" id="3.50.50.60">
    <property type="entry name" value="FAD/NAD(P)-binding domain"/>
    <property type="match status" value="1"/>
</dbReference>
<evidence type="ECO:0000256" key="4">
    <source>
        <dbReference type="ARBA" id="ARBA00022490"/>
    </source>
</evidence>
<dbReference type="PRINTS" id="PR00141">
    <property type="entry name" value="PROTEASOME"/>
</dbReference>
<dbReference type="InterPro" id="IPR029055">
    <property type="entry name" value="Ntn_hydrolases_N"/>
</dbReference>
<evidence type="ECO:0000256" key="12">
    <source>
        <dbReference type="PIRSR" id="PIRSR600243-1"/>
    </source>
</evidence>
<evidence type="ECO:0000256" key="1">
    <source>
        <dbReference type="ARBA" id="ARBA00001198"/>
    </source>
</evidence>
<evidence type="ECO:0000256" key="9">
    <source>
        <dbReference type="ARBA" id="ARBA00023242"/>
    </source>
</evidence>
<dbReference type="GO" id="GO:0005839">
    <property type="term" value="C:proteasome core complex"/>
    <property type="evidence" value="ECO:0007669"/>
    <property type="project" value="InterPro"/>
</dbReference>
<keyword evidence="5" id="KW-0645">Protease</keyword>
<dbReference type="InParanoid" id="A0A6P6XJP1"/>
<reference evidence="14" key="1">
    <citation type="submission" date="2025-08" db="UniProtKB">
        <authorList>
            <consortium name="RefSeq"/>
        </authorList>
    </citation>
    <scope>IDENTIFICATION</scope>
    <source>
        <strain evidence="14">Airmid</strain>
    </source>
</reference>
<protein>
    <recommendedName>
        <fullName evidence="3">proteasome endopeptidase complex</fullName>
        <ecNumber evidence="3">3.4.25.1</ecNumber>
    </recommendedName>
</protein>
<dbReference type="Gene3D" id="3.60.20.10">
    <property type="entry name" value="Glutamine Phosphoribosylpyrophosphate, subunit 1, domain 1"/>
    <property type="match status" value="1"/>
</dbReference>
<dbReference type="GO" id="GO:0004298">
    <property type="term" value="F:threonine-type endopeptidase activity"/>
    <property type="evidence" value="ECO:0007669"/>
    <property type="project" value="UniProtKB-KW"/>
</dbReference>
<evidence type="ECO:0000256" key="6">
    <source>
        <dbReference type="ARBA" id="ARBA00022698"/>
    </source>
</evidence>
<comment type="subcellular location">
    <subcellularLocation>
        <location evidence="2">Nucleus</location>
    </subcellularLocation>
</comment>
<dbReference type="SUPFAM" id="SSF51905">
    <property type="entry name" value="FAD/NAD(P)-binding domain"/>
    <property type="match status" value="1"/>
</dbReference>
<dbReference type="EC" id="3.4.25.1" evidence="3"/>
<dbReference type="PANTHER" id="PTHR32194">
    <property type="entry name" value="METALLOPROTEASE TLDD"/>
    <property type="match status" value="1"/>
</dbReference>
<dbReference type="RefSeq" id="XP_027193622.1">
    <property type="nucleotide sequence ID" value="XM_027337821.1"/>
</dbReference>
<evidence type="ECO:0000256" key="5">
    <source>
        <dbReference type="ARBA" id="ARBA00022670"/>
    </source>
</evidence>
<accession>A0A6P6XJP1</accession>
<feature type="active site" description="Nucleophile" evidence="12">
    <location>
        <position position="7"/>
    </location>
</feature>
<dbReference type="InterPro" id="IPR023333">
    <property type="entry name" value="Proteasome_suB-type"/>
</dbReference>
<dbReference type="PROSITE" id="PS51476">
    <property type="entry name" value="PROTEASOME_BETA_2"/>
    <property type="match status" value="1"/>
</dbReference>
<keyword evidence="6" id="KW-0888">Threonine protease</keyword>
<keyword evidence="8" id="KW-0647">Proteasome</keyword>
<dbReference type="GO" id="GO:0051603">
    <property type="term" value="P:proteolysis involved in protein catabolic process"/>
    <property type="evidence" value="ECO:0007669"/>
    <property type="project" value="InterPro"/>
</dbReference>
<keyword evidence="9" id="KW-0539">Nucleus</keyword>
<proteinExistence type="predicted"/>
<dbReference type="GO" id="GO:0005634">
    <property type="term" value="C:nucleus"/>
    <property type="evidence" value="ECO:0007669"/>
    <property type="project" value="UniProtKB-SubCell"/>
</dbReference>
<comment type="subunit">
    <text evidence="11">The 26S proteasome consists of a 20S proteasome core and two 19S regulatory subunits. The 20S proteasome core is composed of 28 subunits that are arranged in four stacked rings, resulting in a barrel-shaped structure. The two end rings are each formed by seven alpha subunits, and the two central rings are each formed by seven beta subunits. The catalytic chamber with the active sites is on the inside of the barrel.</text>
</comment>
<gene>
    <name evidence="14" type="primary">LOC113788358</name>
</gene>
<comment type="catalytic activity">
    <reaction evidence="1">
        <text>Cleavage of peptide bonds with very broad specificity.</text>
        <dbReference type="EC" id="3.4.25.1"/>
    </reaction>
</comment>
<dbReference type="InterPro" id="IPR000243">
    <property type="entry name" value="Pept_T1A_subB"/>
</dbReference>
<keyword evidence="13" id="KW-1185">Reference proteome</keyword>
<evidence type="ECO:0000256" key="3">
    <source>
        <dbReference type="ARBA" id="ARBA00012039"/>
    </source>
</evidence>
<comment type="function">
    <text evidence="10">Non-catalytic component of the proteasome, a multicatalytic proteinase complex which is characterized by its ability to cleave peptides with Arg, Phe, Tyr, Leu, and Glu adjacent to the leaving group at neutral or slightly basic pH. The proteasome has an ATP-dependent proteolytic activity.</text>
</comment>
<dbReference type="AlphaFoldDB" id="A0A6P6XJP1"/>
<evidence type="ECO:0000313" key="14">
    <source>
        <dbReference type="RefSeq" id="XP_027193622.1"/>
    </source>
</evidence>
<dbReference type="InterPro" id="IPR016050">
    <property type="entry name" value="Proteasome_bsu_CS"/>
</dbReference>
<dbReference type="Pfam" id="PF00227">
    <property type="entry name" value="Proteasome"/>
    <property type="match status" value="1"/>
</dbReference>
<evidence type="ECO:0000256" key="8">
    <source>
        <dbReference type="ARBA" id="ARBA00022942"/>
    </source>
</evidence>
<keyword evidence="4" id="KW-0963">Cytoplasm</keyword>
<dbReference type="PANTHER" id="PTHR32194:SF4">
    <property type="entry name" value="PROTEASOME SUBUNIT BETA TYPE-7"/>
    <property type="match status" value="1"/>
</dbReference>
<organism evidence="13 14">
    <name type="scientific">Dermatophagoides pteronyssinus</name>
    <name type="common">European house dust mite</name>
    <dbReference type="NCBI Taxonomy" id="6956"/>
    <lineage>
        <taxon>Eukaryota</taxon>
        <taxon>Metazoa</taxon>
        <taxon>Ecdysozoa</taxon>
        <taxon>Arthropoda</taxon>
        <taxon>Chelicerata</taxon>
        <taxon>Arachnida</taxon>
        <taxon>Acari</taxon>
        <taxon>Acariformes</taxon>
        <taxon>Sarcoptiformes</taxon>
        <taxon>Astigmata</taxon>
        <taxon>Psoroptidia</taxon>
        <taxon>Analgoidea</taxon>
        <taxon>Pyroglyphidae</taxon>
        <taxon>Dermatophagoidinae</taxon>
        <taxon>Dermatophagoides</taxon>
    </lineage>
</organism>
<evidence type="ECO:0000256" key="10">
    <source>
        <dbReference type="ARBA" id="ARBA00024953"/>
    </source>
</evidence>
<evidence type="ECO:0000256" key="11">
    <source>
        <dbReference type="ARBA" id="ARBA00026071"/>
    </source>
</evidence>
<dbReference type="GO" id="GO:0005737">
    <property type="term" value="C:cytoplasm"/>
    <property type="evidence" value="ECO:0007669"/>
    <property type="project" value="TreeGrafter"/>
</dbReference>
<evidence type="ECO:0000313" key="13">
    <source>
        <dbReference type="Proteomes" id="UP000515146"/>
    </source>
</evidence>